<feature type="transmembrane region" description="Helical" evidence="1">
    <location>
        <begin position="58"/>
        <end position="74"/>
    </location>
</feature>
<evidence type="ECO:0000256" key="1">
    <source>
        <dbReference type="SAM" id="Phobius"/>
    </source>
</evidence>
<evidence type="ECO:0000313" key="3">
    <source>
        <dbReference type="EMBL" id="KAK0447571.1"/>
    </source>
</evidence>
<evidence type="ECO:0000259" key="2">
    <source>
        <dbReference type="Pfam" id="PF20151"/>
    </source>
</evidence>
<evidence type="ECO:0000313" key="4">
    <source>
        <dbReference type="Proteomes" id="UP001175226"/>
    </source>
</evidence>
<dbReference type="Proteomes" id="UP001175226">
    <property type="component" value="Unassembled WGS sequence"/>
</dbReference>
<dbReference type="InterPro" id="IPR045340">
    <property type="entry name" value="DUF6533"/>
</dbReference>
<keyword evidence="1" id="KW-1133">Transmembrane helix</keyword>
<sequence length="276" mass="31442">MSTTLSVGEILFARYTPPAGIALLLWDHFLTFDEEVTVMWASFKGPILPKAIYVMNRYFTEVVLLYTAYIFTGLRRPTANEECATVFWLISISATVFAGILQFLIMLRAYRLWDHRQIMRKVLLAIFVACMTGSLVLCVRMVLTFLKTQVELPSTVIVCAVLEVPKTTPFLLGILLLFNLFVISVSFYNALEEPRRRESEVFNSLRRDGAKIYFVSLLPSPSNDISWVLLLITSVFGEMVVYFPILILAWSVAANLTSRMHLRIESLRLSNTVHLP</sequence>
<protein>
    <recommendedName>
        <fullName evidence="2">DUF6533 domain-containing protein</fullName>
    </recommendedName>
</protein>
<keyword evidence="1" id="KW-0472">Membrane</keyword>
<dbReference type="EMBL" id="JAUEPT010000011">
    <property type="protein sequence ID" value="KAK0447571.1"/>
    <property type="molecule type" value="Genomic_DNA"/>
</dbReference>
<accession>A0AA39MUI3</accession>
<dbReference type="AlphaFoldDB" id="A0AA39MUI3"/>
<reference evidence="3" key="1">
    <citation type="submission" date="2023-06" db="EMBL/GenBank/DDBJ databases">
        <authorList>
            <consortium name="Lawrence Berkeley National Laboratory"/>
            <person name="Ahrendt S."/>
            <person name="Sahu N."/>
            <person name="Indic B."/>
            <person name="Wong-Bajracharya J."/>
            <person name="Merenyi Z."/>
            <person name="Ke H.-M."/>
            <person name="Monk M."/>
            <person name="Kocsube S."/>
            <person name="Drula E."/>
            <person name="Lipzen A."/>
            <person name="Balint B."/>
            <person name="Henrissat B."/>
            <person name="Andreopoulos B."/>
            <person name="Martin F.M."/>
            <person name="Harder C.B."/>
            <person name="Rigling D."/>
            <person name="Ford K.L."/>
            <person name="Foster G.D."/>
            <person name="Pangilinan J."/>
            <person name="Papanicolaou A."/>
            <person name="Barry K."/>
            <person name="LaButti K."/>
            <person name="Viragh M."/>
            <person name="Koriabine M."/>
            <person name="Yan M."/>
            <person name="Riley R."/>
            <person name="Champramary S."/>
            <person name="Plett K.L."/>
            <person name="Tsai I.J."/>
            <person name="Slot J."/>
            <person name="Sipos G."/>
            <person name="Plett J."/>
            <person name="Nagy L.G."/>
            <person name="Grigoriev I.V."/>
        </authorList>
    </citation>
    <scope>NUCLEOTIDE SEQUENCE</scope>
    <source>
        <strain evidence="3">FPL87.14</strain>
    </source>
</reference>
<feature type="transmembrane region" description="Helical" evidence="1">
    <location>
        <begin position="170"/>
        <end position="191"/>
    </location>
</feature>
<feature type="transmembrane region" description="Helical" evidence="1">
    <location>
        <begin position="212"/>
        <end position="233"/>
    </location>
</feature>
<feature type="transmembrane region" description="Helical" evidence="1">
    <location>
        <begin position="86"/>
        <end position="110"/>
    </location>
</feature>
<organism evidence="3 4">
    <name type="scientific">Armillaria borealis</name>
    <dbReference type="NCBI Taxonomy" id="47425"/>
    <lineage>
        <taxon>Eukaryota</taxon>
        <taxon>Fungi</taxon>
        <taxon>Dikarya</taxon>
        <taxon>Basidiomycota</taxon>
        <taxon>Agaricomycotina</taxon>
        <taxon>Agaricomycetes</taxon>
        <taxon>Agaricomycetidae</taxon>
        <taxon>Agaricales</taxon>
        <taxon>Marasmiineae</taxon>
        <taxon>Physalacriaceae</taxon>
        <taxon>Armillaria</taxon>
    </lineage>
</organism>
<gene>
    <name evidence="3" type="ORF">EV421DRAFT_1786760</name>
</gene>
<feature type="transmembrane region" description="Helical" evidence="1">
    <location>
        <begin position="239"/>
        <end position="258"/>
    </location>
</feature>
<feature type="domain" description="DUF6533" evidence="2">
    <location>
        <begin position="19"/>
        <end position="60"/>
    </location>
</feature>
<keyword evidence="1" id="KW-0812">Transmembrane</keyword>
<name>A0AA39MUI3_9AGAR</name>
<keyword evidence="4" id="KW-1185">Reference proteome</keyword>
<dbReference type="Pfam" id="PF20151">
    <property type="entry name" value="DUF6533"/>
    <property type="match status" value="1"/>
</dbReference>
<proteinExistence type="predicted"/>
<comment type="caution">
    <text evidence="3">The sequence shown here is derived from an EMBL/GenBank/DDBJ whole genome shotgun (WGS) entry which is preliminary data.</text>
</comment>
<feature type="transmembrane region" description="Helical" evidence="1">
    <location>
        <begin position="122"/>
        <end position="143"/>
    </location>
</feature>